<sequence length="364" mass="36403">MEDQQQRLSIFTIGVGILISSTLVSTHPLAAPTNDYGAYHADSYPQDHPSDPSSYQTKSELPTGGSASSYSASVYSLAQQPVASAYSAYSLTSYLNPISYFSSHGSETTGGSSSYAPGGSGGSPSYGSGSPGYGSDPHQPPNPNDPGYKPSGPSYGSGGLSSYGSGPSGGSHEPSYTPKGSPPGYGSDPAHQPPPNPYDPAGYKPSGMDSAYGPLGKPSGTDSKYAPGTAGALNLDLKYGGLPGLNSKYGPPPLPPGMDSKFGPPPPPPGNGPPPHGGPPGMDSKYGPPPPPPGNSDPTKYGQKSTDYGTPTGGGGSDPTEHSPGNNRAYDIASGTKYPDYSAGGGNGGAGGYSTGGGAKYGEY</sequence>
<proteinExistence type="predicted"/>
<dbReference type="AlphaFoldDB" id="A0A8D8PPM5"/>
<protein>
    <submittedName>
        <fullName evidence="2">Uncharacterized protein</fullName>
    </submittedName>
</protein>
<evidence type="ECO:0000313" key="2">
    <source>
        <dbReference type="EMBL" id="CAG6609250.1"/>
    </source>
</evidence>
<name>A0A8D8PPM5_9HEMI</name>
<evidence type="ECO:0000256" key="1">
    <source>
        <dbReference type="SAM" id="MobiDB-lite"/>
    </source>
</evidence>
<feature type="compositionally biased region" description="Gly residues" evidence="1">
    <location>
        <begin position="155"/>
        <end position="169"/>
    </location>
</feature>
<feature type="region of interest" description="Disordered" evidence="1">
    <location>
        <begin position="38"/>
        <end position="70"/>
    </location>
</feature>
<feature type="compositionally biased region" description="Gly residues" evidence="1">
    <location>
        <begin position="343"/>
        <end position="364"/>
    </location>
</feature>
<feature type="region of interest" description="Disordered" evidence="1">
    <location>
        <begin position="105"/>
        <end position="364"/>
    </location>
</feature>
<organism evidence="2">
    <name type="scientific">Cacopsylla melanoneura</name>
    <dbReference type="NCBI Taxonomy" id="428564"/>
    <lineage>
        <taxon>Eukaryota</taxon>
        <taxon>Metazoa</taxon>
        <taxon>Ecdysozoa</taxon>
        <taxon>Arthropoda</taxon>
        <taxon>Hexapoda</taxon>
        <taxon>Insecta</taxon>
        <taxon>Pterygota</taxon>
        <taxon>Neoptera</taxon>
        <taxon>Paraneoptera</taxon>
        <taxon>Hemiptera</taxon>
        <taxon>Sternorrhyncha</taxon>
        <taxon>Psylloidea</taxon>
        <taxon>Psyllidae</taxon>
        <taxon>Psyllinae</taxon>
        <taxon>Cacopsylla</taxon>
    </lineage>
</organism>
<feature type="compositionally biased region" description="Pro residues" evidence="1">
    <location>
        <begin position="263"/>
        <end position="278"/>
    </location>
</feature>
<dbReference type="EMBL" id="HBUF01014369">
    <property type="protein sequence ID" value="CAG6609250.1"/>
    <property type="molecule type" value="Transcribed_RNA"/>
</dbReference>
<accession>A0A8D8PPM5</accession>
<feature type="compositionally biased region" description="Polar residues" evidence="1">
    <location>
        <begin position="51"/>
        <end position="60"/>
    </location>
</feature>
<feature type="compositionally biased region" description="Low complexity" evidence="1">
    <location>
        <begin position="105"/>
        <end position="117"/>
    </location>
</feature>
<dbReference type="PRINTS" id="PR01217">
    <property type="entry name" value="PRICHEXTENSN"/>
</dbReference>
<feature type="compositionally biased region" description="Gly residues" evidence="1">
    <location>
        <begin position="118"/>
        <end position="132"/>
    </location>
</feature>
<reference evidence="2" key="1">
    <citation type="submission" date="2021-05" db="EMBL/GenBank/DDBJ databases">
        <authorList>
            <person name="Alioto T."/>
            <person name="Alioto T."/>
            <person name="Gomez Garrido J."/>
        </authorList>
    </citation>
    <scope>NUCLEOTIDE SEQUENCE</scope>
</reference>